<evidence type="ECO:0000256" key="1">
    <source>
        <dbReference type="SAM" id="SignalP"/>
    </source>
</evidence>
<evidence type="ECO:0000313" key="3">
    <source>
        <dbReference type="Proteomes" id="UP000027318"/>
    </source>
</evidence>
<protein>
    <submittedName>
        <fullName evidence="2">Uncharacterized protein</fullName>
    </submittedName>
</protein>
<keyword evidence="1" id="KW-0732">Signal</keyword>
<dbReference type="AlphaFoldDB" id="A0A063Y291"/>
<dbReference type="EMBL" id="JMSZ01000016">
    <property type="protein sequence ID" value="KDE40413.1"/>
    <property type="molecule type" value="Genomic_DNA"/>
</dbReference>
<feature type="signal peptide" evidence="1">
    <location>
        <begin position="1"/>
        <end position="19"/>
    </location>
</feature>
<dbReference type="Proteomes" id="UP000027318">
    <property type="component" value="Unassembled WGS sequence"/>
</dbReference>
<sequence>MLKKLLLLLCCSCVLSVQAQYVQIEQATIEAYISSLPDVDALGQRVEASGQVDQWFVELVPMPGMPFNPHQQAVERMAQHAPAYHAELNKIVIGYGFTSVQRWAEMGDRVLLAYAAVKAEQENPTLWQLASQEYTQVPAEMVRMLPENLKDEVNQALTITRALVLAPRADRYAIAPYMTQLDTALPR</sequence>
<proteinExistence type="predicted"/>
<name>A0A063Y291_9GAMM</name>
<organism evidence="2 3">
    <name type="scientific">Nitrincola lacisaponensis</name>
    <dbReference type="NCBI Taxonomy" id="267850"/>
    <lineage>
        <taxon>Bacteria</taxon>
        <taxon>Pseudomonadati</taxon>
        <taxon>Pseudomonadota</taxon>
        <taxon>Gammaproteobacteria</taxon>
        <taxon>Oceanospirillales</taxon>
        <taxon>Oceanospirillaceae</taxon>
        <taxon>Nitrincola</taxon>
    </lineage>
</organism>
<dbReference type="RefSeq" id="WP_036544539.1">
    <property type="nucleotide sequence ID" value="NZ_JMSZ01000016.1"/>
</dbReference>
<dbReference type="OrthoDB" id="6089342at2"/>
<accession>A0A063Y291</accession>
<gene>
    <name evidence="2" type="ORF">ADINL_1005</name>
</gene>
<feature type="chain" id="PRO_5001620101" evidence="1">
    <location>
        <begin position="20"/>
        <end position="187"/>
    </location>
</feature>
<reference evidence="2 3" key="1">
    <citation type="journal article" date="2005" name="Int. J. Syst. Evol. Microbiol.">
        <title>Nitrincola lacisaponensis gen. nov., sp. nov., a novel alkaliphilic bacterium isolated from an alkaline, saline lake.</title>
        <authorList>
            <person name="Dimitriu P.A."/>
            <person name="Shukla S.K."/>
            <person name="Conradt J."/>
            <person name="Marquez M.C."/>
            <person name="Ventosa A."/>
            <person name="Maglia A."/>
            <person name="Peyton B.M."/>
            <person name="Pinkart H.C."/>
            <person name="Mormile M.R."/>
        </authorList>
    </citation>
    <scope>NUCLEOTIDE SEQUENCE [LARGE SCALE GENOMIC DNA]</scope>
    <source>
        <strain evidence="2 3">4CA</strain>
    </source>
</reference>
<keyword evidence="3" id="KW-1185">Reference proteome</keyword>
<evidence type="ECO:0000313" key="2">
    <source>
        <dbReference type="EMBL" id="KDE40413.1"/>
    </source>
</evidence>
<dbReference type="STRING" id="267850.ADINL_1005"/>
<comment type="caution">
    <text evidence="2">The sequence shown here is derived from an EMBL/GenBank/DDBJ whole genome shotgun (WGS) entry which is preliminary data.</text>
</comment>